<dbReference type="EMBL" id="JBANRG010000031">
    <property type="protein sequence ID" value="KAK7451173.1"/>
    <property type="molecule type" value="Genomic_DNA"/>
</dbReference>
<keyword evidence="3" id="KW-1185">Reference proteome</keyword>
<dbReference type="Pfam" id="PF00651">
    <property type="entry name" value="BTB"/>
    <property type="match status" value="1"/>
</dbReference>
<evidence type="ECO:0000313" key="3">
    <source>
        <dbReference type="Proteomes" id="UP001498398"/>
    </source>
</evidence>
<feature type="domain" description="BTB" evidence="1">
    <location>
        <begin position="22"/>
        <end position="120"/>
    </location>
</feature>
<proteinExistence type="predicted"/>
<dbReference type="InterPro" id="IPR000210">
    <property type="entry name" value="BTB/POZ_dom"/>
</dbReference>
<dbReference type="Gene3D" id="3.30.710.10">
    <property type="entry name" value="Potassium Channel Kv1.1, Chain A"/>
    <property type="match status" value="1"/>
</dbReference>
<dbReference type="InterPro" id="IPR011333">
    <property type="entry name" value="SKP1/BTB/POZ_sf"/>
</dbReference>
<gene>
    <name evidence="2" type="ORF">VKT23_012504</name>
</gene>
<name>A0ABR1J5C4_9AGAR</name>
<reference evidence="2 3" key="1">
    <citation type="submission" date="2024-01" db="EMBL/GenBank/DDBJ databases">
        <title>A draft genome for the cacao thread blight pathogen Marasmiellus scandens.</title>
        <authorList>
            <person name="Baruah I.K."/>
            <person name="Leung J."/>
            <person name="Bukari Y."/>
            <person name="Amoako-Attah I."/>
            <person name="Meinhardt L.W."/>
            <person name="Bailey B.A."/>
            <person name="Cohen S.P."/>
        </authorList>
    </citation>
    <scope>NUCLEOTIDE SEQUENCE [LARGE SCALE GENOMIC DNA]</scope>
    <source>
        <strain evidence="2 3">GH-19</strain>
    </source>
</reference>
<sequence length="301" mass="34617">MSSESQSSVPLACEAAENCDYPIDIVLQSNDGRRFGAHTTQLSLYTESFPRSDQGSITSTPGETVVLTESPEVLLLMLQFMHNQTHPDLESLDLDLLLAFAIAADKYGMYPALQACRRVINSRGKERPAEILCLKFRHHWNENIDEIARFTLDMDPKAVSDVLVSEPQALAIWVRYKLEWVSKLANYHKLVNSVVDIPFGRMFVDPEEGSRDFEPKLIPESCKWTQLKQTLFHVMRAMEKPPSVEELDRTVRTFEGMDTLKCNDECYGWNDSEYHDVHRTAHWEISVREAIMAFPKWEEFL</sequence>
<dbReference type="SUPFAM" id="SSF54695">
    <property type="entry name" value="POZ domain"/>
    <property type="match status" value="1"/>
</dbReference>
<comment type="caution">
    <text evidence="2">The sequence shown here is derived from an EMBL/GenBank/DDBJ whole genome shotgun (WGS) entry which is preliminary data.</text>
</comment>
<evidence type="ECO:0000259" key="1">
    <source>
        <dbReference type="Pfam" id="PF00651"/>
    </source>
</evidence>
<accession>A0ABR1J5C4</accession>
<dbReference type="Proteomes" id="UP001498398">
    <property type="component" value="Unassembled WGS sequence"/>
</dbReference>
<organism evidence="2 3">
    <name type="scientific">Marasmiellus scandens</name>
    <dbReference type="NCBI Taxonomy" id="2682957"/>
    <lineage>
        <taxon>Eukaryota</taxon>
        <taxon>Fungi</taxon>
        <taxon>Dikarya</taxon>
        <taxon>Basidiomycota</taxon>
        <taxon>Agaricomycotina</taxon>
        <taxon>Agaricomycetes</taxon>
        <taxon>Agaricomycetidae</taxon>
        <taxon>Agaricales</taxon>
        <taxon>Marasmiineae</taxon>
        <taxon>Omphalotaceae</taxon>
        <taxon>Marasmiellus</taxon>
    </lineage>
</organism>
<protein>
    <recommendedName>
        <fullName evidence="1">BTB domain-containing protein</fullName>
    </recommendedName>
</protein>
<evidence type="ECO:0000313" key="2">
    <source>
        <dbReference type="EMBL" id="KAK7451173.1"/>
    </source>
</evidence>